<evidence type="ECO:0000313" key="3">
    <source>
        <dbReference type="EMBL" id="CAI5439448.1"/>
    </source>
</evidence>
<dbReference type="AlphaFoldDB" id="A0A9P1MWJ7"/>
<reference evidence="3" key="1">
    <citation type="submission" date="2022-11" db="EMBL/GenBank/DDBJ databases">
        <authorList>
            <person name="Kikuchi T."/>
        </authorList>
    </citation>
    <scope>NUCLEOTIDE SEQUENCE</scope>
    <source>
        <strain evidence="3">PS1010</strain>
    </source>
</reference>
<dbReference type="GO" id="GO:0008270">
    <property type="term" value="F:zinc ion binding"/>
    <property type="evidence" value="ECO:0007669"/>
    <property type="project" value="UniProtKB-KW"/>
</dbReference>
<dbReference type="PROSITE" id="PS50157">
    <property type="entry name" value="ZINC_FINGER_C2H2_2"/>
    <property type="match status" value="1"/>
</dbReference>
<protein>
    <recommendedName>
        <fullName evidence="2">C2H2-type domain-containing protein</fullName>
    </recommendedName>
</protein>
<keyword evidence="1" id="KW-0862">Zinc</keyword>
<proteinExistence type="predicted"/>
<evidence type="ECO:0000256" key="1">
    <source>
        <dbReference type="PROSITE-ProRule" id="PRU00042"/>
    </source>
</evidence>
<name>A0A9P1MWJ7_9PELO</name>
<dbReference type="PROSITE" id="PS00028">
    <property type="entry name" value="ZINC_FINGER_C2H2_1"/>
    <property type="match status" value="1"/>
</dbReference>
<organism evidence="3 4">
    <name type="scientific">Caenorhabditis angaria</name>
    <dbReference type="NCBI Taxonomy" id="860376"/>
    <lineage>
        <taxon>Eukaryota</taxon>
        <taxon>Metazoa</taxon>
        <taxon>Ecdysozoa</taxon>
        <taxon>Nematoda</taxon>
        <taxon>Chromadorea</taxon>
        <taxon>Rhabditida</taxon>
        <taxon>Rhabditina</taxon>
        <taxon>Rhabditomorpha</taxon>
        <taxon>Rhabditoidea</taxon>
        <taxon>Rhabditidae</taxon>
        <taxon>Peloderinae</taxon>
        <taxon>Caenorhabditis</taxon>
    </lineage>
</organism>
<keyword evidence="1" id="KW-0863">Zinc-finger</keyword>
<feature type="domain" description="C2H2-type" evidence="2">
    <location>
        <begin position="321"/>
        <end position="349"/>
    </location>
</feature>
<gene>
    <name evidence="3" type="ORF">CAMP_LOCUS2085</name>
</gene>
<keyword evidence="1" id="KW-0479">Metal-binding</keyword>
<keyword evidence="4" id="KW-1185">Reference proteome</keyword>
<evidence type="ECO:0000313" key="4">
    <source>
        <dbReference type="Proteomes" id="UP001152747"/>
    </source>
</evidence>
<sequence length="392" mass="45658">MSLKIVQLAPNGYSCRIDENEYTFLDPTSIGYRRCQALLVTKCPNLIELQEKELRKIVMQTSNFCSNNDHDNTRNQPFSSKKNVNFSITTLLDKTGVIAPTSESEPSITNFIDAPPASEPVISISRKRGNSQVEENPKKQKVTEESIFFDEEIKLKAIVPDSKKSLLKSIIFSKDHYEHITSSQYENNWAKYIRNLNKWTDDAVNKYEKDFGIPNAETHTLEDLKKIAEKNNSWRFILWIREEGSKKYKIHMDLNKSAEKICSIGFHDGRFDCIRLTSPCTDSTFCRKCHLLHQDHNHSLRCSVRCRKCGRYHCTGIEDIRECDDCNKVFTKRECYVAHKQLQHRHKTTYCYKYRVCKECGVWYDFGKNGEHFCGILLCPFCKTFQPIEHIC</sequence>
<evidence type="ECO:0000259" key="2">
    <source>
        <dbReference type="PROSITE" id="PS50157"/>
    </source>
</evidence>
<dbReference type="Proteomes" id="UP001152747">
    <property type="component" value="Unassembled WGS sequence"/>
</dbReference>
<dbReference type="EMBL" id="CANHGI010000001">
    <property type="protein sequence ID" value="CAI5439448.1"/>
    <property type="molecule type" value="Genomic_DNA"/>
</dbReference>
<dbReference type="InterPro" id="IPR013087">
    <property type="entry name" value="Znf_C2H2_type"/>
</dbReference>
<comment type="caution">
    <text evidence="3">The sequence shown here is derived from an EMBL/GenBank/DDBJ whole genome shotgun (WGS) entry which is preliminary data.</text>
</comment>
<accession>A0A9P1MWJ7</accession>